<evidence type="ECO:0000256" key="6">
    <source>
        <dbReference type="SAM" id="Phobius"/>
    </source>
</evidence>
<dbReference type="GO" id="GO:0005576">
    <property type="term" value="C:extracellular region"/>
    <property type="evidence" value="ECO:0007669"/>
    <property type="project" value="UniProtKB-SubCell"/>
</dbReference>
<keyword evidence="3" id="KW-0964">Secreted</keyword>
<keyword evidence="6" id="KW-1133">Transmembrane helix</keyword>
<evidence type="ECO:0000256" key="5">
    <source>
        <dbReference type="SAM" id="MobiDB-lite"/>
    </source>
</evidence>
<keyword evidence="6" id="KW-0812">Transmembrane</keyword>
<dbReference type="CDD" id="cd22270">
    <property type="entry name" value="DPBB_kiwellin-like"/>
    <property type="match status" value="1"/>
</dbReference>
<dbReference type="PANTHER" id="PTHR33191:SF44">
    <property type="entry name" value="RIPENING-RELATED PROTEIN 1"/>
    <property type="match status" value="1"/>
</dbReference>
<feature type="compositionally biased region" description="Basic and acidic residues" evidence="5">
    <location>
        <begin position="16"/>
        <end position="28"/>
    </location>
</feature>
<feature type="transmembrane region" description="Helical" evidence="6">
    <location>
        <begin position="164"/>
        <end position="183"/>
    </location>
</feature>
<accession>A0AA88RQ88</accession>
<evidence type="ECO:0000313" key="7">
    <source>
        <dbReference type="EMBL" id="KAK2989108.1"/>
    </source>
</evidence>
<keyword evidence="6" id="KW-0472">Membrane</keyword>
<dbReference type="InterPro" id="IPR039271">
    <property type="entry name" value="Kiwellin-like"/>
</dbReference>
<comment type="similarity">
    <text evidence="2">Belongs to the kiwellin family.</text>
</comment>
<dbReference type="SUPFAM" id="SSF50685">
    <property type="entry name" value="Barwin-like endoglucanases"/>
    <property type="match status" value="1"/>
</dbReference>
<evidence type="ECO:0008006" key="9">
    <source>
        <dbReference type="Google" id="ProtNLM"/>
    </source>
</evidence>
<dbReference type="AlphaFoldDB" id="A0AA88RQ88"/>
<comment type="subcellular location">
    <subcellularLocation>
        <location evidence="1">Secreted</location>
    </subcellularLocation>
</comment>
<gene>
    <name evidence="7" type="ORF">RJ640_018897</name>
</gene>
<reference evidence="7" key="1">
    <citation type="submission" date="2022-12" db="EMBL/GenBank/DDBJ databases">
        <title>Draft genome assemblies for two species of Escallonia (Escalloniales).</title>
        <authorList>
            <person name="Chanderbali A."/>
            <person name="Dervinis C."/>
            <person name="Anghel I."/>
            <person name="Soltis D."/>
            <person name="Soltis P."/>
            <person name="Zapata F."/>
        </authorList>
    </citation>
    <scope>NUCLEOTIDE SEQUENCE</scope>
    <source>
        <strain evidence="7">UCBG92.1500</strain>
        <tissue evidence="7">Leaf</tissue>
    </source>
</reference>
<evidence type="ECO:0000256" key="3">
    <source>
        <dbReference type="ARBA" id="ARBA00022525"/>
    </source>
</evidence>
<dbReference type="Pfam" id="PF24300">
    <property type="entry name" value="KWL1"/>
    <property type="match status" value="1"/>
</dbReference>
<organism evidence="7 8">
    <name type="scientific">Escallonia rubra</name>
    <dbReference type="NCBI Taxonomy" id="112253"/>
    <lineage>
        <taxon>Eukaryota</taxon>
        <taxon>Viridiplantae</taxon>
        <taxon>Streptophyta</taxon>
        <taxon>Embryophyta</taxon>
        <taxon>Tracheophyta</taxon>
        <taxon>Spermatophyta</taxon>
        <taxon>Magnoliopsida</taxon>
        <taxon>eudicotyledons</taxon>
        <taxon>Gunneridae</taxon>
        <taxon>Pentapetalae</taxon>
        <taxon>asterids</taxon>
        <taxon>campanulids</taxon>
        <taxon>Escalloniales</taxon>
        <taxon>Escalloniaceae</taxon>
        <taxon>Escallonia</taxon>
    </lineage>
</organism>
<feature type="compositionally biased region" description="Polar residues" evidence="5">
    <location>
        <begin position="41"/>
        <end position="50"/>
    </location>
</feature>
<feature type="region of interest" description="Disordered" evidence="5">
    <location>
        <begin position="1"/>
        <end position="58"/>
    </location>
</feature>
<protein>
    <recommendedName>
        <fullName evidence="9">Ripening-related protein 1</fullName>
    </recommendedName>
</protein>
<dbReference type="Proteomes" id="UP001187471">
    <property type="component" value="Unassembled WGS sequence"/>
</dbReference>
<name>A0AA88RQ88_9ASTE</name>
<evidence type="ECO:0000256" key="2">
    <source>
        <dbReference type="ARBA" id="ARBA00005592"/>
    </source>
</evidence>
<evidence type="ECO:0000313" key="8">
    <source>
        <dbReference type="Proteomes" id="UP001187471"/>
    </source>
</evidence>
<proteinExistence type="inferred from homology"/>
<keyword evidence="4" id="KW-0732">Signal</keyword>
<sequence>MASAAARAQTCKRSGRIRETKPPEDQYKTDNGADCCKEGQGATSSSTSTEMEGLQEPWRSTSATQLWDAMEITPTSPRAWIISSTPQKQFGRLWVFQRILQTGDGWISLGLMHDFAIKKLANQLKNPVVFEAPVYINPETNELPTAPTSEATFALNFTGMKNQVCFSVAHLHVLLLVVIFMAFTTAEGQTCRPSGRVRGRKPPKNQCNTDNGADCCKEGHFYTTYQRSPPVSGHTKAILTINDFQKDGDGGAPSECDGQYHSNKKPVVALSTGWFNHMKRCHKFINIHGNGRTARAMVVDECDSTMGCDKEHAYQPPCMNNIVDASKAVWEALGVPENSPDWGWLEITWSDS</sequence>
<dbReference type="EMBL" id="JAVXUO010000787">
    <property type="protein sequence ID" value="KAK2989108.1"/>
    <property type="molecule type" value="Genomic_DNA"/>
</dbReference>
<dbReference type="InterPro" id="IPR036908">
    <property type="entry name" value="RlpA-like_sf"/>
</dbReference>
<evidence type="ECO:0000256" key="4">
    <source>
        <dbReference type="ARBA" id="ARBA00022729"/>
    </source>
</evidence>
<evidence type="ECO:0000256" key="1">
    <source>
        <dbReference type="ARBA" id="ARBA00004613"/>
    </source>
</evidence>
<comment type="caution">
    <text evidence="7">The sequence shown here is derived from an EMBL/GenBank/DDBJ whole genome shotgun (WGS) entry which is preliminary data.</text>
</comment>
<dbReference type="PANTHER" id="PTHR33191">
    <property type="entry name" value="RIPENING-RELATED PROTEIN 2-RELATED"/>
    <property type="match status" value="1"/>
</dbReference>
<dbReference type="Gene3D" id="2.40.40.10">
    <property type="entry name" value="RlpA-like domain"/>
    <property type="match status" value="1"/>
</dbReference>
<keyword evidence="8" id="KW-1185">Reference proteome</keyword>